<dbReference type="PANTHER" id="PTHR30035">
    <property type="entry name" value="LIPOPROTEIN VACJ-RELATED"/>
    <property type="match status" value="1"/>
</dbReference>
<protein>
    <submittedName>
        <fullName evidence="3">Phospholipid-binding lipoprotein MlaA</fullName>
    </submittedName>
</protein>
<reference evidence="3 4" key="1">
    <citation type="submission" date="2019-03" db="EMBL/GenBank/DDBJ databases">
        <title>Genomic Encyclopedia of Type Strains, Phase IV (KMG-IV): sequencing the most valuable type-strain genomes for metagenomic binning, comparative biology and taxonomic classification.</title>
        <authorList>
            <person name="Goeker M."/>
        </authorList>
    </citation>
    <scope>NUCLEOTIDE SEQUENCE [LARGE SCALE GENOMIC DNA]</scope>
    <source>
        <strain evidence="3 4">DSM 4868</strain>
    </source>
</reference>
<keyword evidence="3" id="KW-0449">Lipoprotein</keyword>
<sequence length="232" mass="25123">MAGCAAPIPTGLSDPHEAQNREMHRANVALDRTVVRPASIAYGSVVPRPMRTGLGNFASNLSLPGAVINSLLQLRPGDAAQNTTRFLINSTIGIGGLFDPATAMGATAITTDFGETLHVWGVAEGDYVELPVLGPSTGRDTLGRVVDFAMNPLRHLPHADQRDTAAGSRALSGLNQRYERRDLVDSILYDSADSYAQSRQIYLQNRRFQLGRGAQPNYFDPYEDPYADVPAR</sequence>
<name>A0A4R2KR95_9RHOB</name>
<dbReference type="PRINTS" id="PR01805">
    <property type="entry name" value="VACJLIPOPROT"/>
</dbReference>
<evidence type="ECO:0000256" key="1">
    <source>
        <dbReference type="ARBA" id="ARBA00010634"/>
    </source>
</evidence>
<dbReference type="Proteomes" id="UP000295142">
    <property type="component" value="Unassembled WGS sequence"/>
</dbReference>
<evidence type="ECO:0000256" key="2">
    <source>
        <dbReference type="ARBA" id="ARBA00022729"/>
    </source>
</evidence>
<keyword evidence="4" id="KW-1185">Reference proteome</keyword>
<gene>
    <name evidence="3" type="ORF">EV655_102261</name>
</gene>
<dbReference type="RefSeq" id="WP_132541889.1">
    <property type="nucleotide sequence ID" value="NZ_SLWW01000002.1"/>
</dbReference>
<comment type="similarity">
    <text evidence="1">Belongs to the MlaA family.</text>
</comment>
<evidence type="ECO:0000313" key="3">
    <source>
        <dbReference type="EMBL" id="TCO73496.1"/>
    </source>
</evidence>
<dbReference type="AlphaFoldDB" id="A0A4R2KR95"/>
<proteinExistence type="inferred from homology"/>
<dbReference type="PANTHER" id="PTHR30035:SF3">
    <property type="entry name" value="INTERMEMBRANE PHOSPHOLIPID TRANSPORT SYSTEM LIPOPROTEIN MLAA"/>
    <property type="match status" value="1"/>
</dbReference>
<dbReference type="Pfam" id="PF04333">
    <property type="entry name" value="MlaA"/>
    <property type="match status" value="1"/>
</dbReference>
<organism evidence="3 4">
    <name type="scientific">Rhodovulum euryhalinum</name>
    <dbReference type="NCBI Taxonomy" id="35805"/>
    <lineage>
        <taxon>Bacteria</taxon>
        <taxon>Pseudomonadati</taxon>
        <taxon>Pseudomonadota</taxon>
        <taxon>Alphaproteobacteria</taxon>
        <taxon>Rhodobacterales</taxon>
        <taxon>Paracoccaceae</taxon>
        <taxon>Rhodovulum</taxon>
    </lineage>
</organism>
<keyword evidence="2" id="KW-0732">Signal</keyword>
<dbReference type="OrthoDB" id="9785326at2"/>
<dbReference type="GO" id="GO:0016020">
    <property type="term" value="C:membrane"/>
    <property type="evidence" value="ECO:0007669"/>
    <property type="project" value="InterPro"/>
</dbReference>
<dbReference type="InterPro" id="IPR007428">
    <property type="entry name" value="MlaA"/>
</dbReference>
<evidence type="ECO:0000313" key="4">
    <source>
        <dbReference type="Proteomes" id="UP000295142"/>
    </source>
</evidence>
<dbReference type="EMBL" id="SLWW01000002">
    <property type="protein sequence ID" value="TCO73496.1"/>
    <property type="molecule type" value="Genomic_DNA"/>
</dbReference>
<accession>A0A4R2KR95</accession>
<comment type="caution">
    <text evidence="3">The sequence shown here is derived from an EMBL/GenBank/DDBJ whole genome shotgun (WGS) entry which is preliminary data.</text>
</comment>
<dbReference type="GO" id="GO:0120010">
    <property type="term" value="P:intermembrane phospholipid transfer"/>
    <property type="evidence" value="ECO:0007669"/>
    <property type="project" value="TreeGrafter"/>
</dbReference>